<protein>
    <submittedName>
        <fullName evidence="1">Uncharacterized protein</fullName>
    </submittedName>
</protein>
<name>A0A645I3N6_9ZZZZ</name>
<comment type="caution">
    <text evidence="1">The sequence shown here is derived from an EMBL/GenBank/DDBJ whole genome shotgun (WGS) entry which is preliminary data.</text>
</comment>
<accession>A0A645I3N6</accession>
<sequence>MLFRACESALTKLGNHIVKGFCLDMGKCYAFSGIFIGYAQMGENALNVQIPALKNSADFFYLFATFSQAMHPCINFDMHRNLFPISVKNLRIRKIKHGLRQVIAAQK</sequence>
<evidence type="ECO:0000313" key="1">
    <source>
        <dbReference type="EMBL" id="MPN45901.1"/>
    </source>
</evidence>
<dbReference type="EMBL" id="VSSQ01106130">
    <property type="protein sequence ID" value="MPN45901.1"/>
    <property type="molecule type" value="Genomic_DNA"/>
</dbReference>
<gene>
    <name evidence="1" type="ORF">SDC9_193480</name>
</gene>
<proteinExistence type="predicted"/>
<organism evidence="1">
    <name type="scientific">bioreactor metagenome</name>
    <dbReference type="NCBI Taxonomy" id="1076179"/>
    <lineage>
        <taxon>unclassified sequences</taxon>
        <taxon>metagenomes</taxon>
        <taxon>ecological metagenomes</taxon>
    </lineage>
</organism>
<reference evidence="1" key="1">
    <citation type="submission" date="2019-08" db="EMBL/GenBank/DDBJ databases">
        <authorList>
            <person name="Kucharzyk K."/>
            <person name="Murdoch R.W."/>
            <person name="Higgins S."/>
            <person name="Loffler F."/>
        </authorList>
    </citation>
    <scope>NUCLEOTIDE SEQUENCE</scope>
</reference>
<dbReference type="AlphaFoldDB" id="A0A645I3N6"/>